<gene>
    <name evidence="3" type="ORF">ILUMI_24355</name>
</gene>
<evidence type="ECO:0000256" key="2">
    <source>
        <dbReference type="SAM" id="Phobius"/>
    </source>
</evidence>
<feature type="transmembrane region" description="Helical" evidence="2">
    <location>
        <begin position="6"/>
        <end position="25"/>
    </location>
</feature>
<name>A0A8K0C772_IGNLU</name>
<proteinExistence type="predicted"/>
<dbReference type="InterPro" id="IPR002347">
    <property type="entry name" value="SDR_fam"/>
</dbReference>
<comment type="caution">
    <text evidence="3">The sequence shown here is derived from an EMBL/GenBank/DDBJ whole genome shotgun (WGS) entry which is preliminary data.</text>
</comment>
<dbReference type="SUPFAM" id="SSF51735">
    <property type="entry name" value="NAD(P)-binding Rossmann-fold domains"/>
    <property type="match status" value="1"/>
</dbReference>
<dbReference type="PRINTS" id="PR00081">
    <property type="entry name" value="GDHRDH"/>
</dbReference>
<dbReference type="InterPro" id="IPR036291">
    <property type="entry name" value="NAD(P)-bd_dom_sf"/>
</dbReference>
<evidence type="ECO:0000313" key="4">
    <source>
        <dbReference type="Proteomes" id="UP000801492"/>
    </source>
</evidence>
<dbReference type="Pfam" id="PF00106">
    <property type="entry name" value="adh_short"/>
    <property type="match status" value="1"/>
</dbReference>
<dbReference type="Proteomes" id="UP000801492">
    <property type="component" value="Unassembled WGS sequence"/>
</dbReference>
<evidence type="ECO:0000256" key="1">
    <source>
        <dbReference type="ARBA" id="ARBA00023002"/>
    </source>
</evidence>
<accession>A0A8K0C772</accession>
<keyword evidence="4" id="KW-1185">Reference proteome</keyword>
<keyword evidence="1" id="KW-0560">Oxidoreductase</keyword>
<dbReference type="Gene3D" id="3.40.50.720">
    <property type="entry name" value="NAD(P)-binding Rossmann-like Domain"/>
    <property type="match status" value="1"/>
</dbReference>
<dbReference type="PANTHER" id="PTHR43157">
    <property type="entry name" value="PHOSPHATIDYLINOSITOL-GLYCAN BIOSYNTHESIS CLASS F PROTEIN-RELATED"/>
    <property type="match status" value="1"/>
</dbReference>
<evidence type="ECO:0000313" key="3">
    <source>
        <dbReference type="EMBL" id="KAF2881799.1"/>
    </source>
</evidence>
<dbReference type="OrthoDB" id="191139at2759"/>
<protein>
    <submittedName>
        <fullName evidence="3">Uncharacterized protein</fullName>
    </submittedName>
</protein>
<sequence length="332" mass="36902">MITMCLVFVSIIFVLILVFVILRIYSRLTVGKCYCNVCLTGKTALITGGNSGLGYQTALALAGRGCRVIIADKDDCEETKENIIAQTGNPNVITKKFNLASLKSVRELAKDINETEERLDILINNAGILGTRKVYTEDGLDMGMQVNFFGPFLLTHLLIGLLKKSFPSKIIFISSIAVYINDLSLDNLNYPQGKRNDIRIYANSKFCCLIAADQLSKKLSGSNITAYSVHPGLIETGVWIAYVQNFPVAIKIIFKIIETLLHVLKPLVRSPEEGIQTTLHIALCKEIVKDAGKFFAECKPRGRPAKAEDPYFVKQIWEASEKYVKLNSDEII</sequence>
<dbReference type="AlphaFoldDB" id="A0A8K0C772"/>
<organism evidence="3 4">
    <name type="scientific">Ignelater luminosus</name>
    <name type="common">Cucubano</name>
    <name type="synonym">Pyrophorus luminosus</name>
    <dbReference type="NCBI Taxonomy" id="2038154"/>
    <lineage>
        <taxon>Eukaryota</taxon>
        <taxon>Metazoa</taxon>
        <taxon>Ecdysozoa</taxon>
        <taxon>Arthropoda</taxon>
        <taxon>Hexapoda</taxon>
        <taxon>Insecta</taxon>
        <taxon>Pterygota</taxon>
        <taxon>Neoptera</taxon>
        <taxon>Endopterygota</taxon>
        <taxon>Coleoptera</taxon>
        <taxon>Polyphaga</taxon>
        <taxon>Elateriformia</taxon>
        <taxon>Elateroidea</taxon>
        <taxon>Elateridae</taxon>
        <taxon>Agrypninae</taxon>
        <taxon>Pyrophorini</taxon>
        <taxon>Ignelater</taxon>
    </lineage>
</organism>
<keyword evidence="2" id="KW-1133">Transmembrane helix</keyword>
<dbReference type="EMBL" id="VTPC01090697">
    <property type="protein sequence ID" value="KAF2881799.1"/>
    <property type="molecule type" value="Genomic_DNA"/>
</dbReference>
<keyword evidence="2" id="KW-0812">Transmembrane</keyword>
<dbReference type="GO" id="GO:0016491">
    <property type="term" value="F:oxidoreductase activity"/>
    <property type="evidence" value="ECO:0007669"/>
    <property type="project" value="UniProtKB-KW"/>
</dbReference>
<reference evidence="3" key="1">
    <citation type="submission" date="2019-08" db="EMBL/GenBank/DDBJ databases">
        <title>The genome of the North American firefly Photinus pyralis.</title>
        <authorList>
            <consortium name="Photinus pyralis genome working group"/>
            <person name="Fallon T.R."/>
            <person name="Sander Lower S.E."/>
            <person name="Weng J.-K."/>
        </authorList>
    </citation>
    <scope>NUCLEOTIDE SEQUENCE</scope>
    <source>
        <strain evidence="3">TRF0915ILg1</strain>
        <tissue evidence="3">Whole body</tissue>
    </source>
</reference>
<keyword evidence="2" id="KW-0472">Membrane</keyword>
<dbReference type="PANTHER" id="PTHR43157:SF31">
    <property type="entry name" value="PHOSPHATIDYLINOSITOL-GLYCAN BIOSYNTHESIS CLASS F PROTEIN"/>
    <property type="match status" value="1"/>
</dbReference>